<sequence length="1001" mass="116892">MTLIEEKYMKKNTLIFLSVEGLGLNKQWKGNYFKLANKPNINHLISGIYPWAILSNDSKKSKIDVNKKFNAVSADIDKNFYQMLYGNPDILTANERLKKLIENKELHKLDVFESLRNHSLKHNSKCVHMFFLLSDNKYHCDIDNVKYISNILIKNGLYPIFHLISDGKDDKQFSFSKHLESISSFCLKRNIPIATIAGRDNVFIKLGQSFEYTKHVEDYFYTICGIGTNDFNNPKDYADLNLYNKTYDQKIIPAYNSSLNKFFIEKNDMLLFLDSDQDNFSPLLKLIKQEKRLDNVLITSLCDIYGSEVDATILKDDFSKDSLITSMASKENLKSLVLSLNHKRGFVNKFYGSQNDPNTIRKAISTDFANSDADYIFGANKFLIDKTISSIGKYDFIIVHVPTIAEAAHTSDMKLLKFAIENFDKNLGRLINYAKFTGNIITFVSPYGAAEKMLNKRLHILPYNKTSVVPFIFTNGYLSSKKLTSDFFGLYSTLLVTLGLENLDEKTYFRSLITKNFSKNEIQKNLEDHYNVWKDNLATPLIEQFEENNLSLYNDLNKSEEYINQKRQYIVLKEIIKAHDKYFSTPESRKKLFDVLLEYIKYNDIDFVGFKYNYNRAIMTLFDDEIKLSKMTKLSNRFFDSFLWRTQIKRNSNWVNKVKDELTPIISRKMPKMSIKKINKILDEEILPYSFFTRLFKSEVDILNTNDAFKIAEFYDNVEADVDDVYNKYFGPKVPGEDEEVPPDSPFNESDFKKVIAYYEIFKETLYIVKESKNELEQANRKYAEMKSQIDVSYDDLFDAEPFKLNPLTRKIVNNYSRWFRSIKMIIQDKKREIKKNISKYDLKYNKRYQNAIDGIAYEGEFLEGINFDKQEQLNLQMIEKVKYDGFLDYPTIDIQEEEEYTKVTNLGEEEVVLDDGTVLVIPDVSGSISTKGEYDLTTLWNEKRIEEFKDRKNFMEFVGNDAADAVKVNKKIRAAEQKLEKYTELNSLWTKKEKQSVNSN</sequence>
<dbReference type="PANTHER" id="PTHR31637">
    <property type="entry name" value="2,3-BISPHOSPHOGLYCERATE-INDEPENDENT PHOSPHOGLYCERATE MUTASE"/>
    <property type="match status" value="1"/>
</dbReference>
<feature type="domain" description="Metalloenzyme" evidence="11">
    <location>
        <begin position="20"/>
        <end position="479"/>
    </location>
</feature>
<evidence type="ECO:0000313" key="13">
    <source>
        <dbReference type="EMBL" id="KFB07733.1"/>
    </source>
</evidence>
<dbReference type="SUPFAM" id="SSF64158">
    <property type="entry name" value="2,3-Bisphosphoglycerate-independent phosphoglycerate mutase, substrate-binding domain"/>
    <property type="match status" value="1"/>
</dbReference>
<dbReference type="AlphaFoldDB" id="A0A084U447"/>
<evidence type="ECO:0000256" key="9">
    <source>
        <dbReference type="ARBA" id="ARBA00023235"/>
    </source>
</evidence>
<keyword evidence="7" id="KW-0324">Glycolysis</keyword>
<evidence type="ECO:0000259" key="11">
    <source>
        <dbReference type="Pfam" id="PF01676"/>
    </source>
</evidence>
<dbReference type="GO" id="GO:0006096">
    <property type="term" value="P:glycolytic process"/>
    <property type="evidence" value="ECO:0007669"/>
    <property type="project" value="UniProtKB-UniPathway"/>
</dbReference>
<dbReference type="InterPro" id="IPR017850">
    <property type="entry name" value="Alkaline_phosphatase_core_sf"/>
</dbReference>
<evidence type="ECO:0000256" key="4">
    <source>
        <dbReference type="ARBA" id="ARBA00008819"/>
    </source>
</evidence>
<reference evidence="13 14" key="1">
    <citation type="journal article" date="2014" name="PLoS ONE">
        <title>Reduction of Hydrogen Peroxide Accumulation and Toxicity by a Catalase from Mycoplasma iowae.</title>
        <authorList>
            <person name="Pritchard R.E."/>
            <person name="Prassinos A.J."/>
            <person name="Osborne J.D."/>
            <person name="Raviv Z."/>
            <person name="Balish M.F."/>
        </authorList>
    </citation>
    <scope>NUCLEOTIDE SEQUENCE [LARGE SCALE GENOMIC DNA]</scope>
    <source>
        <strain evidence="13 14">DK-CPA</strain>
    </source>
</reference>
<dbReference type="InterPro" id="IPR005995">
    <property type="entry name" value="Pgm_bpd_ind"/>
</dbReference>
<dbReference type="Gene3D" id="3.40.720.10">
    <property type="entry name" value="Alkaline Phosphatase, subunit A"/>
    <property type="match status" value="1"/>
</dbReference>
<dbReference type="GO" id="GO:0006007">
    <property type="term" value="P:glucose catabolic process"/>
    <property type="evidence" value="ECO:0007669"/>
    <property type="project" value="InterPro"/>
</dbReference>
<dbReference type="Gene3D" id="3.40.1450.10">
    <property type="entry name" value="BPG-independent phosphoglycerate mutase, domain B"/>
    <property type="match status" value="1"/>
</dbReference>
<gene>
    <name evidence="13" type="ORF">P271_590</name>
</gene>
<evidence type="ECO:0000256" key="6">
    <source>
        <dbReference type="ARBA" id="ARBA00022723"/>
    </source>
</evidence>
<accession>A0A084U447</accession>
<organism evidence="13 14">
    <name type="scientific">Malacoplasma iowae DK-CPA</name>
    <dbReference type="NCBI Taxonomy" id="1394179"/>
    <lineage>
        <taxon>Bacteria</taxon>
        <taxon>Bacillati</taxon>
        <taxon>Mycoplasmatota</taxon>
        <taxon>Mycoplasmoidales</taxon>
        <taxon>Mycoplasmoidaceae</taxon>
        <taxon>Malacoplasma</taxon>
    </lineage>
</organism>
<comment type="pathway">
    <text evidence="3">Carbohydrate degradation; glycolysis; pyruvate from D-glyceraldehyde 3-phosphate: step 3/5.</text>
</comment>
<dbReference type="UniPathway" id="UPA00109">
    <property type="reaction ID" value="UER00186"/>
</dbReference>
<feature type="coiled-coil region" evidence="10">
    <location>
        <begin position="769"/>
        <end position="796"/>
    </location>
</feature>
<evidence type="ECO:0000259" key="12">
    <source>
        <dbReference type="Pfam" id="PF06415"/>
    </source>
</evidence>
<evidence type="ECO:0000313" key="14">
    <source>
        <dbReference type="Proteomes" id="UP000028523"/>
    </source>
</evidence>
<keyword evidence="10" id="KW-0175">Coiled coil</keyword>
<evidence type="ECO:0000256" key="2">
    <source>
        <dbReference type="ARBA" id="ARBA00001936"/>
    </source>
</evidence>
<evidence type="ECO:0000256" key="3">
    <source>
        <dbReference type="ARBA" id="ARBA00004798"/>
    </source>
</evidence>
<feature type="domain" description="BPG-independent PGAM N-terminal" evidence="12">
    <location>
        <begin position="98"/>
        <end position="290"/>
    </location>
</feature>
<feature type="coiled-coil region" evidence="10">
    <location>
        <begin position="966"/>
        <end position="993"/>
    </location>
</feature>
<keyword evidence="6" id="KW-0479">Metal-binding</keyword>
<keyword evidence="14" id="KW-1185">Reference proteome</keyword>
<keyword evidence="8" id="KW-0464">Manganese</keyword>
<protein>
    <recommendedName>
        <fullName evidence="5">phosphoglycerate mutase (2,3-diphosphoglycerate-independent)</fullName>
        <ecNumber evidence="5">5.4.2.12</ecNumber>
    </recommendedName>
</protein>
<comment type="caution">
    <text evidence="13">The sequence shown here is derived from an EMBL/GenBank/DDBJ whole genome shotgun (WGS) entry which is preliminary data.</text>
</comment>
<name>A0A084U447_MALIO</name>
<dbReference type="Proteomes" id="UP000028523">
    <property type="component" value="Unassembled WGS sequence"/>
</dbReference>
<dbReference type="Pfam" id="PF06415">
    <property type="entry name" value="iPGM_N"/>
    <property type="match status" value="1"/>
</dbReference>
<dbReference type="Pfam" id="PF01676">
    <property type="entry name" value="Metalloenzyme"/>
    <property type="match status" value="1"/>
</dbReference>
<dbReference type="EMBL" id="AWQU01000067">
    <property type="protein sequence ID" value="KFB07733.1"/>
    <property type="molecule type" value="Genomic_DNA"/>
</dbReference>
<dbReference type="PANTHER" id="PTHR31637:SF0">
    <property type="entry name" value="2,3-BISPHOSPHOGLYCERATE-INDEPENDENT PHOSPHOGLYCERATE MUTASE"/>
    <property type="match status" value="1"/>
</dbReference>
<dbReference type="GO" id="GO:0005829">
    <property type="term" value="C:cytosol"/>
    <property type="evidence" value="ECO:0007669"/>
    <property type="project" value="TreeGrafter"/>
</dbReference>
<evidence type="ECO:0000256" key="10">
    <source>
        <dbReference type="SAM" id="Coils"/>
    </source>
</evidence>
<keyword evidence="9" id="KW-0413">Isomerase</keyword>
<dbReference type="GO" id="GO:0004619">
    <property type="term" value="F:phosphoglycerate mutase activity"/>
    <property type="evidence" value="ECO:0007669"/>
    <property type="project" value="UniProtKB-EC"/>
</dbReference>
<proteinExistence type="inferred from homology"/>
<comment type="cofactor">
    <cofactor evidence="2">
        <name>Mn(2+)</name>
        <dbReference type="ChEBI" id="CHEBI:29035"/>
    </cofactor>
</comment>
<dbReference type="EC" id="5.4.2.12" evidence="5"/>
<comment type="similarity">
    <text evidence="4">Belongs to the BPG-independent phosphoglycerate mutase family.</text>
</comment>
<evidence type="ECO:0000256" key="8">
    <source>
        <dbReference type="ARBA" id="ARBA00023211"/>
    </source>
</evidence>
<dbReference type="InterPro" id="IPR036646">
    <property type="entry name" value="PGAM_B_sf"/>
</dbReference>
<evidence type="ECO:0000256" key="5">
    <source>
        <dbReference type="ARBA" id="ARBA00012026"/>
    </source>
</evidence>
<dbReference type="GO" id="GO:0030145">
    <property type="term" value="F:manganese ion binding"/>
    <property type="evidence" value="ECO:0007669"/>
    <property type="project" value="InterPro"/>
</dbReference>
<comment type="catalytic activity">
    <reaction evidence="1">
        <text>(2R)-2-phosphoglycerate = (2R)-3-phosphoglycerate</text>
        <dbReference type="Rhea" id="RHEA:15901"/>
        <dbReference type="ChEBI" id="CHEBI:58272"/>
        <dbReference type="ChEBI" id="CHEBI:58289"/>
        <dbReference type="EC" id="5.4.2.12"/>
    </reaction>
</comment>
<evidence type="ECO:0000256" key="1">
    <source>
        <dbReference type="ARBA" id="ARBA00000370"/>
    </source>
</evidence>
<evidence type="ECO:0000256" key="7">
    <source>
        <dbReference type="ARBA" id="ARBA00023152"/>
    </source>
</evidence>
<dbReference type="InterPro" id="IPR006124">
    <property type="entry name" value="Metalloenzyme"/>
</dbReference>
<dbReference type="SUPFAM" id="SSF53649">
    <property type="entry name" value="Alkaline phosphatase-like"/>
    <property type="match status" value="1"/>
</dbReference>
<dbReference type="InterPro" id="IPR011258">
    <property type="entry name" value="BPG-indep_PGM_N"/>
</dbReference>